<organism evidence="2 3">
    <name type="scientific">Cylicostephanus goldi</name>
    <name type="common">Nematode worm</name>
    <dbReference type="NCBI Taxonomy" id="71465"/>
    <lineage>
        <taxon>Eukaryota</taxon>
        <taxon>Metazoa</taxon>
        <taxon>Ecdysozoa</taxon>
        <taxon>Nematoda</taxon>
        <taxon>Chromadorea</taxon>
        <taxon>Rhabditida</taxon>
        <taxon>Rhabditina</taxon>
        <taxon>Rhabditomorpha</taxon>
        <taxon>Strongyloidea</taxon>
        <taxon>Strongylidae</taxon>
        <taxon>Cylicostephanus</taxon>
    </lineage>
</organism>
<gene>
    <name evidence="2" type="ORF">CGOC_LOCUS2733</name>
</gene>
<accession>A0A3P6SIA2</accession>
<evidence type="ECO:0000313" key="2">
    <source>
        <dbReference type="EMBL" id="VDK53628.1"/>
    </source>
</evidence>
<feature type="region of interest" description="Disordered" evidence="1">
    <location>
        <begin position="1"/>
        <end position="36"/>
    </location>
</feature>
<feature type="compositionally biased region" description="Polar residues" evidence="1">
    <location>
        <begin position="13"/>
        <end position="23"/>
    </location>
</feature>
<name>A0A3P6SIA2_CYLGO</name>
<evidence type="ECO:0000256" key="1">
    <source>
        <dbReference type="SAM" id="MobiDB-lite"/>
    </source>
</evidence>
<dbReference type="OrthoDB" id="10517065at2759"/>
<dbReference type="AlphaFoldDB" id="A0A3P6SIA2"/>
<dbReference type="EMBL" id="UYRV01006394">
    <property type="protein sequence ID" value="VDK53628.1"/>
    <property type="molecule type" value="Genomic_DNA"/>
</dbReference>
<sequence length="111" mass="12130">MLRKRDGLEKLGNLSSSIDTTPTKVRRKAINIEPRKSPEEGQGIVLCGVDKLYGAVEPPDVRGVAWRPPVVHGAIGETSVMPTMSVKKRKASNDLTADDEEIRFICEGFAP</sequence>
<reference evidence="2 3" key="1">
    <citation type="submission" date="2018-11" db="EMBL/GenBank/DDBJ databases">
        <authorList>
            <consortium name="Pathogen Informatics"/>
        </authorList>
    </citation>
    <scope>NUCLEOTIDE SEQUENCE [LARGE SCALE GENOMIC DNA]</scope>
</reference>
<evidence type="ECO:0000313" key="3">
    <source>
        <dbReference type="Proteomes" id="UP000271889"/>
    </source>
</evidence>
<proteinExistence type="predicted"/>
<dbReference type="Proteomes" id="UP000271889">
    <property type="component" value="Unassembled WGS sequence"/>
</dbReference>
<protein>
    <submittedName>
        <fullName evidence="2">Uncharacterized protein</fullName>
    </submittedName>
</protein>
<keyword evidence="3" id="KW-1185">Reference proteome</keyword>